<evidence type="ECO:0000313" key="3">
    <source>
        <dbReference type="EMBL" id="EMM7456097.1"/>
    </source>
</evidence>
<protein>
    <submittedName>
        <fullName evidence="3">DUF3102 domain-containing protein</fullName>
    </submittedName>
</protein>
<dbReference type="AlphaFoldDB" id="A0AAN4ERE7"/>
<evidence type="ECO:0000256" key="1">
    <source>
        <dbReference type="SAM" id="Coils"/>
    </source>
</evidence>
<feature type="region of interest" description="Disordered" evidence="2">
    <location>
        <begin position="275"/>
        <end position="303"/>
    </location>
</feature>
<comment type="caution">
    <text evidence="3">The sequence shown here is derived from an EMBL/GenBank/DDBJ whole genome shotgun (WGS) entry which is preliminary data.</text>
</comment>
<feature type="coiled-coil region" evidence="1">
    <location>
        <begin position="163"/>
        <end position="190"/>
    </location>
</feature>
<gene>
    <name evidence="3" type="ORF">P7U51_000547</name>
</gene>
<accession>A0AAN4ERE7</accession>
<evidence type="ECO:0000313" key="4">
    <source>
        <dbReference type="Proteomes" id="UP001169574"/>
    </source>
</evidence>
<dbReference type="EMBL" id="ABLGCN030000001">
    <property type="protein sequence ID" value="EMM7456097.1"/>
    <property type="molecule type" value="Genomic_DNA"/>
</dbReference>
<keyword evidence="1" id="KW-0175">Coiled coil</keyword>
<sequence length="303" mass="33447">MGRTKLQPVELVEDAPLTAGLSVNLNAMTEHRLEIMQQFGDGLPYERERIVHETRFYMAQSAEAMLEAGKRLVILKENEPHGDFTNILENDLGLAPQVARRMMQASVKFLGNGDDHPKRSALSVLGKTKLYELMVLDDEELDVLADGGTVAGATLDDIDRMTSRELKAALREARETNAAQQRVLADKNEKIDTLSTKLEKKSRIQPPKPDEEVKKLRAEVTALAVEAESAIAVRLSSAFETLCAYCAENVIDTPRDFMAGLVCELESAARNLRSTFDLPDEPTGNTAPSWLTDPTPQINGQEA</sequence>
<organism evidence="3 4">
    <name type="scientific">Citrobacter freundii</name>
    <dbReference type="NCBI Taxonomy" id="546"/>
    <lineage>
        <taxon>Bacteria</taxon>
        <taxon>Pseudomonadati</taxon>
        <taxon>Pseudomonadota</taxon>
        <taxon>Gammaproteobacteria</taxon>
        <taxon>Enterobacterales</taxon>
        <taxon>Enterobacteriaceae</taxon>
        <taxon>Citrobacter</taxon>
        <taxon>Citrobacter freundii complex</taxon>
    </lineage>
</organism>
<reference evidence="3" key="1">
    <citation type="submission" date="2024-02" db="EMBL/GenBank/DDBJ databases">
        <authorList>
            <consortium name="Clinical and Environmental Microbiology Branch: Whole genome sequencing antimicrobial resistance pathogens in the healthcare setting"/>
        </authorList>
    </citation>
    <scope>NUCLEOTIDE SEQUENCE</scope>
    <source>
        <strain evidence="3">Whole organism</strain>
    </source>
</reference>
<dbReference type="Proteomes" id="UP001169574">
    <property type="component" value="Unassembled WGS sequence"/>
</dbReference>
<name>A0AAN4ERE7_CITFR</name>
<evidence type="ECO:0000256" key="2">
    <source>
        <dbReference type="SAM" id="MobiDB-lite"/>
    </source>
</evidence>
<proteinExistence type="predicted"/>
<feature type="compositionally biased region" description="Polar residues" evidence="2">
    <location>
        <begin position="283"/>
        <end position="303"/>
    </location>
</feature>